<reference evidence="2" key="1">
    <citation type="submission" date="2025-08" db="UniProtKB">
        <authorList>
            <consortium name="Ensembl"/>
        </authorList>
    </citation>
    <scope>IDENTIFICATION</scope>
</reference>
<proteinExistence type="predicted"/>
<accession>A0A8C3W3D4</accession>
<name>A0A8C3W3D4_9CETA</name>
<protein>
    <submittedName>
        <fullName evidence="2">Uncharacterized protein</fullName>
    </submittedName>
</protein>
<dbReference type="GeneTree" id="ENSGT00940000162494"/>
<dbReference type="Proteomes" id="UP000694540">
    <property type="component" value="Unplaced"/>
</dbReference>
<evidence type="ECO:0000313" key="3">
    <source>
        <dbReference type="Proteomes" id="UP000694540"/>
    </source>
</evidence>
<organism evidence="2 3">
    <name type="scientific">Catagonus wagneri</name>
    <name type="common">Chacoan peccary</name>
    <dbReference type="NCBI Taxonomy" id="51154"/>
    <lineage>
        <taxon>Eukaryota</taxon>
        <taxon>Metazoa</taxon>
        <taxon>Chordata</taxon>
        <taxon>Craniata</taxon>
        <taxon>Vertebrata</taxon>
        <taxon>Euteleostomi</taxon>
        <taxon>Mammalia</taxon>
        <taxon>Eutheria</taxon>
        <taxon>Laurasiatheria</taxon>
        <taxon>Artiodactyla</taxon>
        <taxon>Suina</taxon>
        <taxon>Tayassuidae</taxon>
        <taxon>Catagonus</taxon>
    </lineage>
</organism>
<feature type="region of interest" description="Disordered" evidence="1">
    <location>
        <begin position="64"/>
        <end position="201"/>
    </location>
</feature>
<dbReference type="AlphaFoldDB" id="A0A8C3W3D4"/>
<evidence type="ECO:0000256" key="1">
    <source>
        <dbReference type="SAM" id="MobiDB-lite"/>
    </source>
</evidence>
<feature type="compositionally biased region" description="Polar residues" evidence="1">
    <location>
        <begin position="149"/>
        <end position="164"/>
    </location>
</feature>
<keyword evidence="3" id="KW-1185">Reference proteome</keyword>
<reference evidence="2" key="2">
    <citation type="submission" date="2025-09" db="UniProtKB">
        <authorList>
            <consortium name="Ensembl"/>
        </authorList>
    </citation>
    <scope>IDENTIFICATION</scope>
</reference>
<dbReference type="Ensembl" id="ENSCWAT00000005901.1">
    <property type="protein sequence ID" value="ENSCWAP00000005455.1"/>
    <property type="gene ID" value="ENSCWAG00000004208.1"/>
</dbReference>
<sequence>MSPNQGVIGVKTQLQSLSSEVAEIVEVSLGLCLEVHLALPGCPRRDSRPCVYTALQVHCRATGAHPQPLSPVVFPDAEGMGSGKQPSSAPEGPENGPRHREGSLELSNQEQRHPAGPRKKQSSWDPQEGPLELQAGQDQAMPGSELGVSPSTVPGAQEGLQQQDSGKESEDQQGSRQNPGAVEGQPPYAAGAALKKMQEKKSLPTVFVELVNLLLSS</sequence>
<evidence type="ECO:0000313" key="2">
    <source>
        <dbReference type="Ensembl" id="ENSCWAP00000005455.1"/>
    </source>
</evidence>